<protein>
    <submittedName>
        <fullName evidence="2">Nitrogen fixation protein NifX</fullName>
    </submittedName>
</protein>
<accession>A0A1T4RHA2</accession>
<dbReference type="PANTHER" id="PTHR33937">
    <property type="entry name" value="IRON-MOLYBDENUM PROTEIN-RELATED-RELATED"/>
    <property type="match status" value="1"/>
</dbReference>
<evidence type="ECO:0000313" key="3">
    <source>
        <dbReference type="Proteomes" id="UP000190102"/>
    </source>
</evidence>
<name>A0A1T4RHA2_9BACT</name>
<dbReference type="Pfam" id="PF02579">
    <property type="entry name" value="Nitro_FeMo-Co"/>
    <property type="match status" value="1"/>
</dbReference>
<dbReference type="PANTHER" id="PTHR33937:SF1">
    <property type="entry name" value="IRON-MOLIBDENUM COFACTOR PROCESSING PROTEIN"/>
    <property type="match status" value="1"/>
</dbReference>
<dbReference type="STRING" id="115783.SAMN02745119_02885"/>
<dbReference type="OrthoDB" id="9797941at2"/>
<feature type="domain" description="Dinitrogenase iron-molybdenum cofactor biosynthesis" evidence="1">
    <location>
        <begin position="12"/>
        <end position="102"/>
    </location>
</feature>
<proteinExistence type="predicted"/>
<dbReference type="RefSeq" id="WP_078791106.1">
    <property type="nucleotide sequence ID" value="NZ_FUWR01000020.1"/>
</dbReference>
<dbReference type="Gene3D" id="3.30.420.130">
    <property type="entry name" value="Dinitrogenase iron-molybdenum cofactor biosynthesis domain"/>
    <property type="match status" value="1"/>
</dbReference>
<dbReference type="AlphaFoldDB" id="A0A1T4RHA2"/>
<reference evidence="3" key="1">
    <citation type="submission" date="2017-02" db="EMBL/GenBank/DDBJ databases">
        <authorList>
            <person name="Varghese N."/>
            <person name="Submissions S."/>
        </authorList>
    </citation>
    <scope>NUCLEOTIDE SEQUENCE [LARGE SCALE GENOMIC DNA]</scope>
    <source>
        <strain evidence="3">ATCC BAA-34</strain>
    </source>
</reference>
<evidence type="ECO:0000313" key="2">
    <source>
        <dbReference type="EMBL" id="SKA15186.1"/>
    </source>
</evidence>
<dbReference type="InterPro" id="IPR003731">
    <property type="entry name" value="Di-Nase_FeMo-co_biosynth"/>
</dbReference>
<dbReference type="InterPro" id="IPR036105">
    <property type="entry name" value="DiNase_FeMo-co_biosyn_sf"/>
</dbReference>
<dbReference type="Proteomes" id="UP000190102">
    <property type="component" value="Unassembled WGS sequence"/>
</dbReference>
<dbReference type="InterPro" id="IPR051840">
    <property type="entry name" value="NifX/NifY_domain"/>
</dbReference>
<evidence type="ECO:0000259" key="1">
    <source>
        <dbReference type="Pfam" id="PF02579"/>
    </source>
</evidence>
<dbReference type="SUPFAM" id="SSF53146">
    <property type="entry name" value="Nitrogenase accessory factor-like"/>
    <property type="match status" value="1"/>
</dbReference>
<keyword evidence="3" id="KW-1185">Reference proteome</keyword>
<sequence length="122" mass="13345">MEVAFSTSTGVLIDQDFHATTRFSVWHIGADEACYAYSVPVKELERSRDDRISAKVSALQDCAIVCARSISGPAIAKMAASKIHPIKTGGSVSIEEMITRLQEVLRSNPAPWLRKAEAQPAW</sequence>
<organism evidence="2 3">
    <name type="scientific">Trichlorobacter thiogenes</name>
    <dbReference type="NCBI Taxonomy" id="115783"/>
    <lineage>
        <taxon>Bacteria</taxon>
        <taxon>Pseudomonadati</taxon>
        <taxon>Thermodesulfobacteriota</taxon>
        <taxon>Desulfuromonadia</taxon>
        <taxon>Geobacterales</taxon>
        <taxon>Geobacteraceae</taxon>
        <taxon>Trichlorobacter</taxon>
    </lineage>
</organism>
<dbReference type="EMBL" id="FUWR01000020">
    <property type="protein sequence ID" value="SKA15186.1"/>
    <property type="molecule type" value="Genomic_DNA"/>
</dbReference>
<gene>
    <name evidence="2" type="ORF">SAMN02745119_02885</name>
</gene>